<name>A0A8S3V7R2_MYTED</name>
<keyword evidence="2" id="KW-0548">Nucleotidyltransferase</keyword>
<dbReference type="CDD" id="cd01647">
    <property type="entry name" value="RT_LTR"/>
    <property type="match status" value="1"/>
</dbReference>
<dbReference type="SMART" id="SM00298">
    <property type="entry name" value="CHROMO"/>
    <property type="match status" value="1"/>
</dbReference>
<feature type="coiled-coil region" evidence="7">
    <location>
        <begin position="136"/>
        <end position="163"/>
    </location>
</feature>
<dbReference type="InterPro" id="IPR001584">
    <property type="entry name" value="Integrase_cat-core"/>
</dbReference>
<feature type="compositionally biased region" description="Low complexity" evidence="8">
    <location>
        <begin position="708"/>
        <end position="728"/>
    </location>
</feature>
<evidence type="ECO:0000256" key="3">
    <source>
        <dbReference type="ARBA" id="ARBA00022722"/>
    </source>
</evidence>
<dbReference type="InterPro" id="IPR000953">
    <property type="entry name" value="Chromo/chromo_shadow_dom"/>
</dbReference>
<feature type="compositionally biased region" description="Low complexity" evidence="8">
    <location>
        <begin position="36"/>
        <end position="47"/>
    </location>
</feature>
<dbReference type="InterPro" id="IPR012337">
    <property type="entry name" value="RNaseH-like_sf"/>
</dbReference>
<dbReference type="GO" id="GO:0015074">
    <property type="term" value="P:DNA integration"/>
    <property type="evidence" value="ECO:0007669"/>
    <property type="project" value="InterPro"/>
</dbReference>
<evidence type="ECO:0000256" key="2">
    <source>
        <dbReference type="ARBA" id="ARBA00022695"/>
    </source>
</evidence>
<dbReference type="PROSITE" id="PS50994">
    <property type="entry name" value="INTEGRASE"/>
    <property type="match status" value="1"/>
</dbReference>
<dbReference type="InterPro" id="IPR041373">
    <property type="entry name" value="RT_RNaseH"/>
</dbReference>
<dbReference type="InterPro" id="IPR011011">
    <property type="entry name" value="Znf_FYVE_PHD"/>
</dbReference>
<dbReference type="GO" id="GO:0003676">
    <property type="term" value="F:nucleic acid binding"/>
    <property type="evidence" value="ECO:0007669"/>
    <property type="project" value="InterPro"/>
</dbReference>
<feature type="region of interest" description="Disordered" evidence="8">
    <location>
        <begin position="2079"/>
        <end position="2111"/>
    </location>
</feature>
<evidence type="ECO:0000256" key="7">
    <source>
        <dbReference type="SAM" id="Coils"/>
    </source>
</evidence>
<dbReference type="Gene3D" id="1.10.340.70">
    <property type="match status" value="1"/>
</dbReference>
<protein>
    <recommendedName>
        <fullName evidence="13">Reverse transcriptase</fullName>
    </recommendedName>
</protein>
<dbReference type="GO" id="GO:0016787">
    <property type="term" value="F:hydrolase activity"/>
    <property type="evidence" value="ECO:0007669"/>
    <property type="project" value="UniProtKB-KW"/>
</dbReference>
<dbReference type="CDD" id="cd09274">
    <property type="entry name" value="RNase_HI_RT_Ty3"/>
    <property type="match status" value="1"/>
</dbReference>
<keyword evidence="7" id="KW-0175">Coiled coil</keyword>
<feature type="region of interest" description="Disordered" evidence="8">
    <location>
        <begin position="704"/>
        <end position="728"/>
    </location>
</feature>
<dbReference type="PANTHER" id="PTHR37984:SF5">
    <property type="entry name" value="PROTEIN NYNRIN-LIKE"/>
    <property type="match status" value="1"/>
</dbReference>
<dbReference type="Gene3D" id="3.30.420.10">
    <property type="entry name" value="Ribonuclease H-like superfamily/Ribonuclease H"/>
    <property type="match status" value="1"/>
</dbReference>
<feature type="compositionally biased region" description="Polar residues" evidence="8">
    <location>
        <begin position="1"/>
        <end position="10"/>
    </location>
</feature>
<dbReference type="SUPFAM" id="SSF81995">
    <property type="entry name" value="beta-sandwich domain of Sec23/24"/>
    <property type="match status" value="1"/>
</dbReference>
<proteinExistence type="predicted"/>
<evidence type="ECO:0000313" key="12">
    <source>
        <dbReference type="Proteomes" id="UP000683360"/>
    </source>
</evidence>
<dbReference type="EMBL" id="CAJPWZ010003223">
    <property type="protein sequence ID" value="CAG2254141.1"/>
    <property type="molecule type" value="Genomic_DNA"/>
</dbReference>
<dbReference type="SUPFAM" id="SSF54160">
    <property type="entry name" value="Chromo domain-like"/>
    <property type="match status" value="1"/>
</dbReference>
<reference evidence="11" key="1">
    <citation type="submission" date="2021-03" db="EMBL/GenBank/DDBJ databases">
        <authorList>
            <person name="Bekaert M."/>
        </authorList>
    </citation>
    <scope>NUCLEOTIDE SEQUENCE</scope>
</reference>
<dbReference type="CDD" id="cd00024">
    <property type="entry name" value="CD_CSD"/>
    <property type="match status" value="1"/>
</dbReference>
<evidence type="ECO:0000256" key="4">
    <source>
        <dbReference type="ARBA" id="ARBA00022759"/>
    </source>
</evidence>
<keyword evidence="4" id="KW-0255">Endonuclease</keyword>
<dbReference type="InterPro" id="IPR016197">
    <property type="entry name" value="Chromo-like_dom_sf"/>
</dbReference>
<dbReference type="Pfam" id="PF17921">
    <property type="entry name" value="Integrase_H2C2"/>
    <property type="match status" value="1"/>
</dbReference>
<feature type="domain" description="Chromo" evidence="9">
    <location>
        <begin position="2117"/>
        <end position="2152"/>
    </location>
</feature>
<keyword evidence="3" id="KW-0540">Nuclease</keyword>
<keyword evidence="12" id="KW-1185">Reference proteome</keyword>
<dbReference type="Proteomes" id="UP000683360">
    <property type="component" value="Unassembled WGS sequence"/>
</dbReference>
<dbReference type="FunFam" id="3.30.420.10:FF:000032">
    <property type="entry name" value="Retrovirus-related Pol polyprotein from transposon 297-like Protein"/>
    <property type="match status" value="1"/>
</dbReference>
<dbReference type="InterPro" id="IPR021109">
    <property type="entry name" value="Peptidase_aspartic_dom_sf"/>
</dbReference>
<sequence>MSDNKQNGGSLNDDEQVPNSQPKLRGRQSRKGSIFSNNNSAANSRNNSTERNESSWTCDTCSNIFQSDQSKVLECEYCNTHRCIKCLGIPAACYKGLSGRQDFPWFCNNCLGKTLMCLKEVKSIEDRCNEFMKDFEKKITNKIEKVETNRESYRSEVTQFKTEILNEIKTGHENIREIKNEMIHVPPSATCDPGILITQATKEVQSRVDRRNNVLIFNVPESESNLKNIAQGEDSETFMYMSHKIEADISTDDIINMRRIGKKNQTRIIKGEEKQVPRPLLITLNENSKHKIMKNAHKLRNADDPYRNMSIKHDMTQEERQQDKTLREEAKVKTDEEENGNFIYVVRGMPWERHIQKIRIKRNQIEKNEELEEESSQKTAAITNGTIDSKEFRFIETIRDCYLYQHITAPTRGRGSDKPSVIDLVFTSEEEFISDITINPPLGKSDHSVIELICKISEETSVTKKTRFKYDKGDYEKLKEMLDLNWEKEFEKCNVHEQWNKFREILEKAMEEAIPKKVINQNGKRKKDDNHPVPLNRKALSKIKRKERLWTRYLNTRDGQVYSEYCKIRNQVRAITRKITKEYEKQIAQQVKENPKKFWKYARSKTKTKSSIPDLFKDASQKESTTTDKEKADVLAEFFTSVFTNETDTEMPKVEKVKALTSVIKVSVIVLYFLFCKFGISKYIYENSEQMPAPLNSGSNYFLRSAPTTTETDTGATGTADTSTGTTATSTITTASSTITTASRTGATASTSTSTTVATANTVNNTEAVRPVIMPGGITLDKFNEEELAGQWWTFFMQWCMLNNIVGNNICSTFPFKLAKGAPLLWYNSLTDTVKNNIQQLKAEFLKRFSNQSTMFDVGLFRIKQLQDETVNDFFVRLQTEMKGAVIPENIVVGMVIQALNGKIGEKVYSRVPQPLTLTEVREAALQAERAVKLNSEDHGASIANLQTMLENMSTTLMAIGTGQQHQQQQHHHQQYQQQHQQQQHHHQQYQQQNQQHREYDGGYNSGQSRQSRQTIREEDKICYNCGTLCKRSNKRCPAFDKICHKCKKQGHFGRVCINSRSQERYRNDRGVGGTRSRVLGKILLPLSFKGTVFQQYVHVIEGLQHSLIIGVDFMLSHKVKIDFDTQTLCFKDNEQEICTLKANTGLARSLLTVTIPPQHETNISIKISKRNSGDIVLLEPNDEIQGLNLMSAKCLVKINKGKAVIRVLNPTKKSVTIHASKVLATVSDIEIESIQELNDAPTNDANIHAIDTENNKTKTRIDFDLKNSDLTQEQKQKLFTFLNGNRDVFATSLSELGHSKIYKHKIETYRDAKPVKRPFYHQSPPVEKEISRHVEEMERHNLIKPSNSEYHSPVVLVKKKQSGQWRFCCDYRLLNKQTIPMSFPLPRLECVFDTLGESQANIFSSLDLYSGFHQIEMDEETRHKSAFITRNGVYEWLRLPFGLRNSPVSQLDSQGREHVIAYGGRSLSRAERIWCTTEQECLAVLEGVKHFRAYLTRRFRIFTDHKALKYLMDQKVAVGKLGRWALKLQDFDFDIVHKPGKNNEVADALSRRTYTEVADENKTSPVKVFVANANENEFLSDTIEVNACETDLEVDNKGDEDLESVELELFYGDYTLLAPLDPEVVNSELLDIPAVGQLQQVDPDFQDMFNYLQNDVLPQSEKVRQKVLAESQDYSVCDGVLYKWFQKRFKTSPDEKYIKQLCLPLALRRHALLAYHDLNYGGAHLGLDRVLAALRQKYFWPKMHQTVKDHVLSCDRCQRIKVDHTRKNPPLNPLPVVGPFDRWHMDFLKLSKTNKGETYLLVLVDSCSKWVEAFAMKTQEASEVAKVLFKEVFSRFGAARFLVSDRGKSFMNNLVLSLCEIFDVTRYHTSSYHPQTNGLVERCNSTLIKSFRAYCDKAQNNWPDKLPGILMALRNSPSTQSTEFSPFHLLFGREMNLPFDTSVTPKQNLSSDAKLQMEEVLSNLKITQDLATKNMLEKQLKSKERYDRNSKIPQFKVRDLVLLRQHVVPVGRSPKLVDKYKGPYYITELGPKYTYKLRMCSTNKEVKSMINAKEIILYKDPRDHQLQPNEVVQNQANNADRVDQHDQSDENVPQAQNRRMKTTDGNDDQVEDHQFYKAEKLLKLKRLQGKRHFLVKWADGSKPTWEPEEYVSEHLIRVYFSTHTNTGAKRKRKTCIRQN</sequence>
<evidence type="ECO:0000313" key="11">
    <source>
        <dbReference type="EMBL" id="CAG2254141.1"/>
    </source>
</evidence>
<accession>A0A8S3V7R2</accession>
<dbReference type="GO" id="GO:0003964">
    <property type="term" value="F:RNA-directed DNA polymerase activity"/>
    <property type="evidence" value="ECO:0007669"/>
    <property type="project" value="UniProtKB-KW"/>
</dbReference>
<evidence type="ECO:0000256" key="8">
    <source>
        <dbReference type="SAM" id="MobiDB-lite"/>
    </source>
</evidence>
<dbReference type="CDD" id="cd15489">
    <property type="entry name" value="PHD_SF"/>
    <property type="match status" value="1"/>
</dbReference>
<dbReference type="InterPro" id="IPR036397">
    <property type="entry name" value="RNaseH_sf"/>
</dbReference>
<dbReference type="OrthoDB" id="427129at2759"/>
<dbReference type="SUPFAM" id="SSF57903">
    <property type="entry name" value="FYVE/PHD zinc finger"/>
    <property type="match status" value="1"/>
</dbReference>
<keyword evidence="5" id="KW-0378">Hydrolase</keyword>
<evidence type="ECO:0000256" key="5">
    <source>
        <dbReference type="ARBA" id="ARBA00022801"/>
    </source>
</evidence>
<evidence type="ECO:0008006" key="13">
    <source>
        <dbReference type="Google" id="ProtNLM"/>
    </source>
</evidence>
<dbReference type="Pfam" id="PF00665">
    <property type="entry name" value="rve"/>
    <property type="match status" value="1"/>
</dbReference>
<dbReference type="SUPFAM" id="SSF53098">
    <property type="entry name" value="Ribonuclease H-like"/>
    <property type="match status" value="1"/>
</dbReference>
<dbReference type="SUPFAM" id="SSF56672">
    <property type="entry name" value="DNA/RNA polymerases"/>
    <property type="match status" value="1"/>
</dbReference>
<dbReference type="InterPro" id="IPR050951">
    <property type="entry name" value="Retrovirus_Pol_polyprotein"/>
</dbReference>
<evidence type="ECO:0000256" key="1">
    <source>
        <dbReference type="ARBA" id="ARBA00022679"/>
    </source>
</evidence>
<evidence type="ECO:0000259" key="10">
    <source>
        <dbReference type="PROSITE" id="PS50994"/>
    </source>
</evidence>
<dbReference type="Pfam" id="PF17917">
    <property type="entry name" value="RT_RNaseH"/>
    <property type="match status" value="1"/>
</dbReference>
<organism evidence="11 12">
    <name type="scientific">Mytilus edulis</name>
    <name type="common">Blue mussel</name>
    <dbReference type="NCBI Taxonomy" id="6550"/>
    <lineage>
        <taxon>Eukaryota</taxon>
        <taxon>Metazoa</taxon>
        <taxon>Spiralia</taxon>
        <taxon>Lophotrochozoa</taxon>
        <taxon>Mollusca</taxon>
        <taxon>Bivalvia</taxon>
        <taxon>Autobranchia</taxon>
        <taxon>Pteriomorphia</taxon>
        <taxon>Mytilida</taxon>
        <taxon>Mytiloidea</taxon>
        <taxon>Mytilidae</taxon>
        <taxon>Mytilinae</taxon>
        <taxon>Mytilus</taxon>
    </lineage>
</organism>
<dbReference type="Gene3D" id="2.40.50.40">
    <property type="match status" value="1"/>
</dbReference>
<dbReference type="Gene3D" id="2.40.70.10">
    <property type="entry name" value="Acid Proteases"/>
    <property type="match status" value="1"/>
</dbReference>
<dbReference type="FunFam" id="1.10.340.70:FF:000001">
    <property type="entry name" value="Retrovirus-related Pol polyprotein from transposon gypsy-like Protein"/>
    <property type="match status" value="1"/>
</dbReference>
<dbReference type="PROSITE" id="PS50013">
    <property type="entry name" value="CHROMO_2"/>
    <property type="match status" value="1"/>
</dbReference>
<feature type="domain" description="Integrase catalytic" evidence="10">
    <location>
        <begin position="1772"/>
        <end position="1935"/>
    </location>
</feature>
<evidence type="ECO:0000259" key="9">
    <source>
        <dbReference type="PROSITE" id="PS50013"/>
    </source>
</evidence>
<evidence type="ECO:0000256" key="6">
    <source>
        <dbReference type="ARBA" id="ARBA00022918"/>
    </source>
</evidence>
<keyword evidence="6" id="KW-0695">RNA-directed DNA polymerase</keyword>
<dbReference type="Gene3D" id="3.10.10.10">
    <property type="entry name" value="HIV Type 1 Reverse Transcriptase, subunit A, domain 1"/>
    <property type="match status" value="1"/>
</dbReference>
<feature type="region of interest" description="Disordered" evidence="8">
    <location>
        <begin position="962"/>
        <end position="1013"/>
    </location>
</feature>
<dbReference type="Pfam" id="PF00078">
    <property type="entry name" value="RVT_1"/>
    <property type="match status" value="1"/>
</dbReference>
<keyword evidence="1" id="KW-0808">Transferase</keyword>
<gene>
    <name evidence="11" type="ORF">MEDL_65635</name>
</gene>
<dbReference type="GO" id="GO:0004519">
    <property type="term" value="F:endonuclease activity"/>
    <property type="evidence" value="ECO:0007669"/>
    <property type="project" value="UniProtKB-KW"/>
</dbReference>
<dbReference type="InterPro" id="IPR041588">
    <property type="entry name" value="Integrase_H2C2"/>
</dbReference>
<feature type="region of interest" description="Disordered" evidence="8">
    <location>
        <begin position="1"/>
        <end position="56"/>
    </location>
</feature>
<comment type="caution">
    <text evidence="11">The sequence shown here is derived from an EMBL/GenBank/DDBJ whole genome shotgun (WGS) entry which is preliminary data.</text>
</comment>
<dbReference type="InterPro" id="IPR000477">
    <property type="entry name" value="RT_dom"/>
</dbReference>
<dbReference type="PANTHER" id="PTHR37984">
    <property type="entry name" value="PROTEIN CBG26694"/>
    <property type="match status" value="1"/>
</dbReference>
<dbReference type="InterPro" id="IPR043502">
    <property type="entry name" value="DNA/RNA_pol_sf"/>
</dbReference>